<dbReference type="GeneID" id="109467126"/>
<sequence length="356" mass="38515">MADTAGMEGSTPATPNAPSEEKTDGTKDDDGSAQQFDGMAESLKGSTKDWSKLKTAEGIMAAMFSGVLITVASIYTRLAGDEGMPAIHSIFMNELMAAIVFLPMPFLVGAPITGNTWTTVVMLFILGIGRIIAFICFFISVLYIPPANSFVIRHGIIPLLTASMEVLFLRVAPSVAEWVGIGLSIVGVVLTASGRSWIKEDEELYLNIVGNMLAVISAFGLAGLIIMTRYLLKTLPIWTLLFYIKLIGIIVAVPLLFLDPPFTTGMNSDLSYYLVTQGFLYTVGIGIMFHSLTLENASTVALVKNISILVAFALERYVLGIIPTVMELLGAALVIGSTTVVAIVLWFNKWKEQKNR</sequence>
<protein>
    <submittedName>
        <fullName evidence="5">Uncharacterized protein LOC109467126</fullName>
    </submittedName>
</protein>
<evidence type="ECO:0000313" key="4">
    <source>
        <dbReference type="Proteomes" id="UP000515135"/>
    </source>
</evidence>
<feature type="transmembrane region" description="Helical" evidence="2">
    <location>
        <begin position="120"/>
        <end position="144"/>
    </location>
</feature>
<feature type="transmembrane region" description="Helical" evidence="2">
    <location>
        <begin position="328"/>
        <end position="347"/>
    </location>
</feature>
<feature type="transmembrane region" description="Helical" evidence="2">
    <location>
        <begin position="58"/>
        <end position="78"/>
    </location>
</feature>
<dbReference type="RefSeq" id="XP_019620622.1">
    <property type="nucleotide sequence ID" value="XM_019765063.1"/>
</dbReference>
<feature type="transmembrane region" description="Helical" evidence="2">
    <location>
        <begin position="90"/>
        <end position="108"/>
    </location>
</feature>
<feature type="domain" description="EamA" evidence="3">
    <location>
        <begin position="58"/>
        <end position="191"/>
    </location>
</feature>
<organism evidence="4 5">
    <name type="scientific">Branchiostoma belcheri</name>
    <name type="common">Amphioxus</name>
    <dbReference type="NCBI Taxonomy" id="7741"/>
    <lineage>
        <taxon>Eukaryota</taxon>
        <taxon>Metazoa</taxon>
        <taxon>Chordata</taxon>
        <taxon>Cephalochordata</taxon>
        <taxon>Leptocardii</taxon>
        <taxon>Amphioxiformes</taxon>
        <taxon>Branchiostomatidae</taxon>
        <taxon>Branchiostoma</taxon>
    </lineage>
</organism>
<feature type="transmembrane region" description="Helical" evidence="2">
    <location>
        <begin position="204"/>
        <end position="226"/>
    </location>
</feature>
<feature type="transmembrane region" description="Helical" evidence="2">
    <location>
        <begin position="238"/>
        <end position="258"/>
    </location>
</feature>
<feature type="domain" description="EamA" evidence="3">
    <location>
        <begin position="210"/>
        <end position="341"/>
    </location>
</feature>
<evidence type="ECO:0000256" key="2">
    <source>
        <dbReference type="SAM" id="Phobius"/>
    </source>
</evidence>
<evidence type="ECO:0000256" key="1">
    <source>
        <dbReference type="SAM" id="MobiDB-lite"/>
    </source>
</evidence>
<dbReference type="PANTHER" id="PTHR22911:SF137">
    <property type="entry name" value="SOLUTE CARRIER FAMILY 35 MEMBER G2-RELATED"/>
    <property type="match status" value="1"/>
</dbReference>
<evidence type="ECO:0000259" key="3">
    <source>
        <dbReference type="Pfam" id="PF00892"/>
    </source>
</evidence>
<dbReference type="Proteomes" id="UP000515135">
    <property type="component" value="Unplaced"/>
</dbReference>
<feature type="region of interest" description="Disordered" evidence="1">
    <location>
        <begin position="1"/>
        <end position="35"/>
    </location>
</feature>
<feature type="compositionally biased region" description="Basic and acidic residues" evidence="1">
    <location>
        <begin position="19"/>
        <end position="30"/>
    </location>
</feature>
<keyword evidence="2" id="KW-0812">Transmembrane</keyword>
<feature type="transmembrane region" description="Helical" evidence="2">
    <location>
        <begin position="270"/>
        <end position="289"/>
    </location>
</feature>
<keyword evidence="2" id="KW-1133">Transmembrane helix</keyword>
<dbReference type="InterPro" id="IPR037185">
    <property type="entry name" value="EmrE-like"/>
</dbReference>
<dbReference type="InterPro" id="IPR000620">
    <property type="entry name" value="EamA_dom"/>
</dbReference>
<gene>
    <name evidence="5" type="primary">LOC109467126</name>
</gene>
<name>A0A6P4YPM1_BRABE</name>
<dbReference type="PANTHER" id="PTHR22911">
    <property type="entry name" value="ACYL-MALONYL CONDENSING ENZYME-RELATED"/>
    <property type="match status" value="1"/>
</dbReference>
<dbReference type="SUPFAM" id="SSF103481">
    <property type="entry name" value="Multidrug resistance efflux transporter EmrE"/>
    <property type="match status" value="2"/>
</dbReference>
<feature type="transmembrane region" description="Helical" evidence="2">
    <location>
        <begin position="178"/>
        <end position="198"/>
    </location>
</feature>
<proteinExistence type="predicted"/>
<dbReference type="OrthoDB" id="306876at2759"/>
<keyword evidence="2" id="KW-0472">Membrane</keyword>
<evidence type="ECO:0000313" key="5">
    <source>
        <dbReference type="RefSeq" id="XP_019620622.1"/>
    </source>
</evidence>
<dbReference type="AlphaFoldDB" id="A0A6P4YPM1"/>
<dbReference type="GO" id="GO:0016020">
    <property type="term" value="C:membrane"/>
    <property type="evidence" value="ECO:0007669"/>
    <property type="project" value="InterPro"/>
</dbReference>
<dbReference type="KEGG" id="bbel:109467126"/>
<accession>A0A6P4YPM1</accession>
<keyword evidence="4" id="KW-1185">Reference proteome</keyword>
<reference evidence="5" key="1">
    <citation type="submission" date="2025-08" db="UniProtKB">
        <authorList>
            <consortium name="RefSeq"/>
        </authorList>
    </citation>
    <scope>IDENTIFICATION</scope>
    <source>
        <tissue evidence="5">Gonad</tissue>
    </source>
</reference>
<dbReference type="Pfam" id="PF00892">
    <property type="entry name" value="EamA"/>
    <property type="match status" value="2"/>
</dbReference>